<evidence type="ECO:0000313" key="3">
    <source>
        <dbReference type="Proteomes" id="UP000007879"/>
    </source>
</evidence>
<name>A0AAN0IDV2_AMPQE</name>
<dbReference type="GeneID" id="100640325"/>
<dbReference type="InterPro" id="IPR033403">
    <property type="entry name" value="DUF5110"/>
</dbReference>
<feature type="domain" description="DUF5110" evidence="1">
    <location>
        <begin position="7"/>
        <end position="71"/>
    </location>
</feature>
<dbReference type="AlphaFoldDB" id="A0AAN0IDV2"/>
<dbReference type="KEGG" id="aqu:100640325"/>
<dbReference type="RefSeq" id="XP_003386286.1">
    <property type="nucleotide sequence ID" value="XM_003386238.3"/>
</dbReference>
<keyword evidence="3" id="KW-1185">Reference proteome</keyword>
<dbReference type="Gene3D" id="2.60.40.1180">
    <property type="entry name" value="Golgi alpha-mannosidase II"/>
    <property type="match status" value="1"/>
</dbReference>
<reference evidence="2" key="2">
    <citation type="submission" date="2024-06" db="UniProtKB">
        <authorList>
            <consortium name="EnsemblMetazoa"/>
        </authorList>
    </citation>
    <scope>IDENTIFICATION</scope>
</reference>
<sequence length="242" mass="26857">MVFIGDAADGVGSLYEDDGVTEGYINNNSSSCNFSYKHDTSKEELTVSIGQFVGTYDGSPSKRSYQIVIPNFWPAEEVQLNSNSLSYCPLRGSFDEYTSDCWTYDGSTLSLIVIIVTPQATSDAVNVQVAYTQFNVFDPYNINININGESKSVGFTGMVRRLRSLKELLDNQWGLATQVYQEDYRSLIDASEAGIRITYSPTDIGSLINGFRDNIEDTYNSVTDLKLNSTLRAILEAQLTLN</sequence>
<accession>A0AAN0IDV2</accession>
<organism evidence="2 3">
    <name type="scientific">Amphimedon queenslandica</name>
    <name type="common">Sponge</name>
    <dbReference type="NCBI Taxonomy" id="400682"/>
    <lineage>
        <taxon>Eukaryota</taxon>
        <taxon>Metazoa</taxon>
        <taxon>Porifera</taxon>
        <taxon>Demospongiae</taxon>
        <taxon>Heteroscleromorpha</taxon>
        <taxon>Haplosclerida</taxon>
        <taxon>Niphatidae</taxon>
        <taxon>Amphimedon</taxon>
    </lineage>
</organism>
<dbReference type="Pfam" id="PF17137">
    <property type="entry name" value="DUF5110"/>
    <property type="match status" value="1"/>
</dbReference>
<reference evidence="3" key="1">
    <citation type="journal article" date="2010" name="Nature">
        <title>The Amphimedon queenslandica genome and the evolution of animal complexity.</title>
        <authorList>
            <person name="Srivastava M."/>
            <person name="Simakov O."/>
            <person name="Chapman J."/>
            <person name="Fahey B."/>
            <person name="Gauthier M.E."/>
            <person name="Mitros T."/>
            <person name="Richards G.S."/>
            <person name="Conaco C."/>
            <person name="Dacre M."/>
            <person name="Hellsten U."/>
            <person name="Larroux C."/>
            <person name="Putnam N.H."/>
            <person name="Stanke M."/>
            <person name="Adamska M."/>
            <person name="Darling A."/>
            <person name="Degnan S.M."/>
            <person name="Oakley T.H."/>
            <person name="Plachetzki D.C."/>
            <person name="Zhai Y."/>
            <person name="Adamski M."/>
            <person name="Calcino A."/>
            <person name="Cummins S.F."/>
            <person name="Goodstein D.M."/>
            <person name="Harris C."/>
            <person name="Jackson D.J."/>
            <person name="Leys S.P."/>
            <person name="Shu S."/>
            <person name="Woodcroft B.J."/>
            <person name="Vervoort M."/>
            <person name="Kosik K.S."/>
            <person name="Manning G."/>
            <person name="Degnan B.M."/>
            <person name="Rokhsar D.S."/>
        </authorList>
    </citation>
    <scope>NUCLEOTIDE SEQUENCE [LARGE SCALE GENOMIC DNA]</scope>
</reference>
<evidence type="ECO:0000313" key="2">
    <source>
        <dbReference type="EnsemblMetazoa" id="XP_003386286.1"/>
    </source>
</evidence>
<protein>
    <recommendedName>
        <fullName evidence="1">DUF5110 domain-containing protein</fullName>
    </recommendedName>
</protein>
<evidence type="ECO:0000259" key="1">
    <source>
        <dbReference type="Pfam" id="PF17137"/>
    </source>
</evidence>
<dbReference type="EnsemblMetazoa" id="XM_003386238.3">
    <property type="protein sequence ID" value="XP_003386286.1"/>
    <property type="gene ID" value="LOC100640325"/>
</dbReference>
<dbReference type="InterPro" id="IPR013780">
    <property type="entry name" value="Glyco_hydro_b"/>
</dbReference>
<dbReference type="Proteomes" id="UP000007879">
    <property type="component" value="Unassembled WGS sequence"/>
</dbReference>
<proteinExistence type="predicted"/>